<evidence type="ECO:0000313" key="1">
    <source>
        <dbReference type="EMBL" id="CRZ12353.1"/>
    </source>
</evidence>
<sequence length="123" mass="13777">LVLSRHGAKDVRVTSVEDGHDRHAEELTASGTEVVVGTSEVVDTGLGEHRVVLNLRLAQWLRVGRDEHKLGLAGAESLQGLLVPKRNLTGAHHQLQTRVDVFHGFLRLLRGNHFECWFLFLSW</sequence>
<reference evidence="1" key="1">
    <citation type="submission" date="2015-04" db="EMBL/GenBank/DDBJ databases">
        <title>The genome sequence of the plant pathogenic Rhizarian Plasmodiophora brassicae reveals insights in its biotrophic life cycle and the origin of chitin synthesis.</title>
        <authorList>
            <person name="Schwelm A."/>
            <person name="Fogelqvist J."/>
            <person name="Knaust A."/>
            <person name="Julke S."/>
            <person name="Lilja T."/>
            <person name="Dhandapani V."/>
            <person name="Bonilla-Rosso G."/>
            <person name="Karlsson M."/>
            <person name="Shevchenko A."/>
            <person name="Choi S.R."/>
            <person name="Kim H.G."/>
            <person name="Park J.Y."/>
            <person name="Lim Y.P."/>
            <person name="Ludwig-Muller J."/>
            <person name="Dixelius C."/>
        </authorList>
    </citation>
    <scope>NUCLEOTIDE SEQUENCE</scope>
    <source>
        <tissue evidence="1">Potato root galls</tissue>
    </source>
</reference>
<proteinExistence type="predicted"/>
<feature type="non-terminal residue" evidence="1">
    <location>
        <position position="1"/>
    </location>
</feature>
<protein>
    <submittedName>
        <fullName evidence="1">Uncharacterized protein</fullName>
    </submittedName>
</protein>
<accession>A0A0H5REC4</accession>
<dbReference type="EMBL" id="HACM01011911">
    <property type="protein sequence ID" value="CRZ12353.1"/>
    <property type="molecule type" value="Transcribed_RNA"/>
</dbReference>
<dbReference type="AlphaFoldDB" id="A0A0H5REC4"/>
<organism evidence="1">
    <name type="scientific">Spongospora subterranea</name>
    <dbReference type="NCBI Taxonomy" id="70186"/>
    <lineage>
        <taxon>Eukaryota</taxon>
        <taxon>Sar</taxon>
        <taxon>Rhizaria</taxon>
        <taxon>Endomyxa</taxon>
        <taxon>Phytomyxea</taxon>
        <taxon>Plasmodiophorida</taxon>
        <taxon>Plasmodiophoridae</taxon>
        <taxon>Spongospora</taxon>
    </lineage>
</organism>
<name>A0A0H5REC4_9EUKA</name>